<dbReference type="STRING" id="6239.ZK430.5.1"/>
<dbReference type="PROSITE" id="PS51700">
    <property type="entry name" value="SEPARIN"/>
    <property type="match status" value="1"/>
</dbReference>
<dbReference type="UCSC" id="ZK430.5">
    <property type="organism name" value="c. elegans"/>
</dbReference>
<dbReference type="InterPro" id="IPR030397">
    <property type="entry name" value="SEPARIN_core_dom"/>
</dbReference>
<proteinExistence type="predicted"/>
<feature type="region of interest" description="Disordered" evidence="5">
    <location>
        <begin position="1196"/>
        <end position="1227"/>
    </location>
</feature>
<dbReference type="GO" id="GO:0005813">
    <property type="term" value="C:centrosome"/>
    <property type="evidence" value="ECO:0000318"/>
    <property type="project" value="GO_Central"/>
</dbReference>
<feature type="domain" description="Peptidase C50" evidence="6">
    <location>
        <begin position="968"/>
        <end position="1062"/>
    </location>
</feature>
<evidence type="ECO:0000256" key="4">
    <source>
        <dbReference type="ARBA" id="ARBA00022829"/>
    </source>
</evidence>
<dbReference type="FunCoup" id="Q23491">
    <property type="interactions" value="15"/>
</dbReference>
<evidence type="ECO:0000256" key="1">
    <source>
        <dbReference type="ARBA" id="ARBA00000451"/>
    </source>
</evidence>
<evidence type="ECO:0000256" key="3">
    <source>
        <dbReference type="ARBA" id="ARBA00022801"/>
    </source>
</evidence>
<dbReference type="GO" id="GO:0006508">
    <property type="term" value="P:proteolysis"/>
    <property type="evidence" value="ECO:0007669"/>
    <property type="project" value="InterPro"/>
</dbReference>
<reference evidence="7 8" key="1">
    <citation type="journal article" date="1998" name="Science">
        <title>Genome sequence of the nematode C. elegans: a platform for investigating biology.</title>
        <authorList>
            <consortium name="The C. elegans sequencing consortium"/>
            <person name="Sulson J.E."/>
            <person name="Waterston R."/>
        </authorList>
    </citation>
    <scope>NUCLEOTIDE SEQUENCE [LARGE SCALE GENOMIC DNA]</scope>
    <source>
        <strain evidence="7 8">Bristol N2</strain>
    </source>
</reference>
<evidence type="ECO:0000256" key="5">
    <source>
        <dbReference type="SAM" id="MobiDB-lite"/>
    </source>
</evidence>
<evidence type="ECO:0000259" key="6">
    <source>
        <dbReference type="PROSITE" id="PS51700"/>
    </source>
</evidence>
<dbReference type="Bgee" id="WBGene00022741">
    <property type="expression patterns" value="Expressed in embryo and 2 other cell types or tissues"/>
</dbReference>
<dbReference type="GO" id="GO:0004197">
    <property type="term" value="F:cysteine-type endopeptidase activity"/>
    <property type="evidence" value="ECO:0000318"/>
    <property type="project" value="GO_Central"/>
</dbReference>
<dbReference type="OrthoDB" id="10255632at2759"/>
<dbReference type="GO" id="GO:0005634">
    <property type="term" value="C:nucleus"/>
    <property type="evidence" value="ECO:0000318"/>
    <property type="project" value="GO_Central"/>
</dbReference>
<dbReference type="GO" id="GO:0072686">
    <property type="term" value="C:mitotic spindle"/>
    <property type="evidence" value="ECO:0000318"/>
    <property type="project" value="GO_Central"/>
</dbReference>
<evidence type="ECO:0000313" key="9">
    <source>
        <dbReference type="WormBase" id="ZK430.5"/>
    </source>
</evidence>
<name>Q23491_CAEEL</name>
<dbReference type="InterPro" id="IPR005314">
    <property type="entry name" value="Peptidase_C50"/>
</dbReference>
<keyword evidence="4" id="KW-0159">Chromosome partition</keyword>
<dbReference type="MEROPS" id="C50.A01"/>
<organism evidence="7 8">
    <name type="scientific">Caenorhabditis elegans</name>
    <dbReference type="NCBI Taxonomy" id="6239"/>
    <lineage>
        <taxon>Eukaryota</taxon>
        <taxon>Metazoa</taxon>
        <taxon>Ecdysozoa</taxon>
        <taxon>Nematoda</taxon>
        <taxon>Chromadorea</taxon>
        <taxon>Rhabditida</taxon>
        <taxon>Rhabditina</taxon>
        <taxon>Rhabditomorpha</taxon>
        <taxon>Rhabditoidea</taxon>
        <taxon>Rhabditidae</taxon>
        <taxon>Peloderinae</taxon>
        <taxon>Caenorhabditis</taxon>
    </lineage>
</organism>
<dbReference type="eggNOG" id="KOG1849">
    <property type="taxonomic scope" value="Eukaryota"/>
</dbReference>
<dbReference type="Proteomes" id="UP000001940">
    <property type="component" value="Chromosome II"/>
</dbReference>
<keyword evidence="8" id="KW-1185">Reference proteome</keyword>
<dbReference type="PaxDb" id="6239-ZK430.5"/>
<evidence type="ECO:0000313" key="7">
    <source>
        <dbReference type="EMBL" id="CCD61673.2"/>
    </source>
</evidence>
<evidence type="ECO:0000256" key="2">
    <source>
        <dbReference type="ARBA" id="ARBA00012489"/>
    </source>
</evidence>
<comment type="catalytic activity">
    <reaction evidence="1">
        <text>All bonds known to be hydrolyzed by this endopeptidase have arginine in P1 and an acidic residue in P4. P6 is often occupied by an acidic residue or by a hydroxy-amino-acid residue, the phosphorylation of which enhances cleavage.</text>
        <dbReference type="EC" id="3.4.22.49"/>
    </reaction>
</comment>
<evidence type="ECO:0000313" key="8">
    <source>
        <dbReference type="Proteomes" id="UP000001940"/>
    </source>
</evidence>
<dbReference type="EMBL" id="BX284602">
    <property type="protein sequence ID" value="CCD61673.2"/>
    <property type="molecule type" value="Genomic_DNA"/>
</dbReference>
<dbReference type="Pfam" id="PF03568">
    <property type="entry name" value="Separin_C"/>
    <property type="match status" value="1"/>
</dbReference>
<dbReference type="PIR" id="T27859">
    <property type="entry name" value="T27859"/>
</dbReference>
<dbReference type="AlphaFoldDB" id="Q23491"/>
<gene>
    <name evidence="7" type="ORF">CELE_ZK430.5</name>
    <name evidence="7 9" type="ORF">ZK430.5</name>
</gene>
<accession>Q23491</accession>
<keyword evidence="3" id="KW-0378">Hydrolase</keyword>
<dbReference type="AGR" id="WB:WBGene00022741"/>
<dbReference type="GO" id="GO:0051307">
    <property type="term" value="P:meiotic chromosome separation"/>
    <property type="evidence" value="ECO:0000318"/>
    <property type="project" value="GO_Central"/>
</dbReference>
<dbReference type="EC" id="3.4.22.49" evidence="2"/>
<dbReference type="HOGENOM" id="CLU_278759_0_0_1"/>
<dbReference type="InParanoid" id="Q23491"/>
<dbReference type="WormBase" id="ZK430.5">
    <property type="protein sequence ID" value="CE53809"/>
    <property type="gene ID" value="WBGene00022741"/>
</dbReference>
<dbReference type="GO" id="GO:0005737">
    <property type="term" value="C:cytoplasm"/>
    <property type="evidence" value="ECO:0000318"/>
    <property type="project" value="GO_Central"/>
</dbReference>
<sequence length="1264" mass="144500">MGNHVGNGSRQAETFKKSNEKLIDKLKTLRMDVNRSVISFVERTTNFQQDSKIDVTEPTNAHSLEKLTRFTSHYVSSECFDGLGSIQKMMQNMFNIWQTLRRNAMKCNLEVRRFFAAIPAKLCFFYFYTGELCTAVACLIDFVDLAESTTAMEAALRWLMFLGETELIEKKLTKWKVDETSEDMISATRYAISYMNQPDSRVEMLDKLIKLRNKIEKDDDKSSRRKFDLASYIFWLCSTLSNVPVGKSLNECDFPDRLSHIKNAVCKFESIIYVEAPGFLPYQSGTSVNASIWSILEENWRGNSLGYVSIGSTIAWYFELRREWAHVNVTTAQTSDSMSIMISNLRIALKSASFFRILQMTNTLAYNVNLIEDFDYEDIAKLMRGSLINLLSLNTAKDGNSTMKETVMQSEARTTDTGESYQSAPKTQNTNMIILDDQLEGPDMLNEKVFHDVVLSCTCNICVIYHSSSSFATEYMMSFMIYSNFSQLAIKHFNDEFALIRKRELLRESQIMMHGDSSIQPKPNIIQHEIFGMCVIRWLTKNLDSKECANETTMEVFKNALNIVAYLKYRTTDLFLTLRQLGRQLEFPMECNFSWIQPIIRKPRVKPTFEGAGSISRAVSPIGRRAKLVKKVTTEPFDSQRFENNRLTMQREMQYFAHILYREWRCRMYSYVGKTSKSSWEAAYGWAESTNIGSRNAQQEQLGKCKSGLVTIPGVHHFNSCGQNMPDDMTLIQIVMADDKTIYLVKLHADRDPIIMPLAHYHQAIEVMDKFTYLLEEDRQIVSNHEKYKFEECWDRRKIVDCQMKKCVENTQKHFLGAAASLLLPSGRLGPNATALAIKMYNMAKGGLLPGEAKELVYQSKFIHPKTWKSLVLRYCEMRGIDNKSKSQLLLLRKDGFNAMKQDQTIPASSKIYTHLVICPYLSQFCWERLPIFAKFPYVVRHISIHSAFSQLDDMRNQNKQIPLNIGLENAFYILDPDNNLNGTKRRMLKYINKFNWEGSVGSAPKLTEVTDALSKRDAFFYFGHGSGSSVVTQSLIRQTTCNAISFLMGCESVRTIPQAHGFDGTSVIQDYAMAKCPSLVGCLWDVQVVAKHTSIGNNGKENLPITTGRMISYSKKPKIRETEPNSSNLILASNYNNITSKASLSQEPIKLKETTKIQKETVSKTPKQKSLASNQILTLRSETMNQEVPRKAITETRSKVQKAPPHPTASQNEEEKDNLKRTRKRKLLVSTIPNFCKEHGAKKPRTTRPSSRLIKAFHVVQKS</sequence>
<dbReference type="SMR" id="Q23491"/>
<protein>
    <recommendedName>
        <fullName evidence="2">separase</fullName>
        <ecNumber evidence="2">3.4.22.49</ecNumber>
    </recommendedName>
</protein>
<dbReference type="PANTHER" id="PTHR12792:SF0">
    <property type="entry name" value="SEPARIN"/>
    <property type="match status" value="1"/>
</dbReference>
<dbReference type="PANTHER" id="PTHR12792">
    <property type="entry name" value="EXTRA SPINDLE POLES 1-RELATED"/>
    <property type="match status" value="1"/>
</dbReference>